<feature type="domain" description="Knottins-like" evidence="5">
    <location>
        <begin position="81"/>
        <end position="118"/>
    </location>
</feature>
<keyword evidence="2" id="KW-0964">Secreted</keyword>
<dbReference type="PANTHER" id="PTHR33147">
    <property type="entry name" value="DEFENSIN-LIKE PROTEIN 1"/>
    <property type="match status" value="1"/>
</dbReference>
<sequence>MWSKFVVMLAVSCVANASVIINVFDEVAEIPEIKSVQLEECNTPACDQRCRHLGFTGGICVRDRCKCDINRREDPEIPAMKSVHVGDCNPQWCDQQCRNMGFTGGVCVQDRCKCDINRREVPEIEQSLSELAKSVYILDCNPQGCDQQCRNMGFTGGVCVHDRCKCDINRKADGTAEVPEIERASKLAKSVDLLDCNLQWCDQQCRNMGFTGGVCVHDRCKCDINRKVPETIYSFVDLAKSLYPRNCDSTTCDEQCYKYGFPKGGFCIDGNCESSPPVSEEARIVKEEKQKEGKPFLTLPRACDIFACNDMCQRLNYVGGTCDIDGQCQCF</sequence>
<organism evidence="6 7">
    <name type="scientific">Trichoplusia ni</name>
    <name type="common">Cabbage looper</name>
    <dbReference type="NCBI Taxonomy" id="7111"/>
    <lineage>
        <taxon>Eukaryota</taxon>
        <taxon>Metazoa</taxon>
        <taxon>Ecdysozoa</taxon>
        <taxon>Arthropoda</taxon>
        <taxon>Hexapoda</taxon>
        <taxon>Insecta</taxon>
        <taxon>Pterygota</taxon>
        <taxon>Neoptera</taxon>
        <taxon>Endopterygota</taxon>
        <taxon>Lepidoptera</taxon>
        <taxon>Glossata</taxon>
        <taxon>Ditrysia</taxon>
        <taxon>Noctuoidea</taxon>
        <taxon>Noctuidae</taxon>
        <taxon>Plusiinae</taxon>
        <taxon>Trichoplusia</taxon>
    </lineage>
</organism>
<keyword evidence="3" id="KW-1015">Disulfide bond</keyword>
<dbReference type="RefSeq" id="XP_026745865.1">
    <property type="nucleotide sequence ID" value="XM_026890064.1"/>
</dbReference>
<dbReference type="GeneID" id="113507201"/>
<dbReference type="InParanoid" id="A0A7E5WYC5"/>
<dbReference type="InterPro" id="IPR003614">
    <property type="entry name" value="Knottins"/>
</dbReference>
<evidence type="ECO:0000256" key="4">
    <source>
        <dbReference type="SAM" id="SignalP"/>
    </source>
</evidence>
<name>A0A7E5WYC5_TRINI</name>
<evidence type="ECO:0000259" key="5">
    <source>
        <dbReference type="SMART" id="SM00505"/>
    </source>
</evidence>
<feature type="signal peptide" evidence="4">
    <location>
        <begin position="1"/>
        <end position="17"/>
    </location>
</feature>
<evidence type="ECO:0000313" key="6">
    <source>
        <dbReference type="Proteomes" id="UP000322000"/>
    </source>
</evidence>
<dbReference type="OrthoDB" id="7205626at2759"/>
<evidence type="ECO:0000256" key="3">
    <source>
        <dbReference type="ARBA" id="ARBA00023157"/>
    </source>
</evidence>
<keyword evidence="6" id="KW-1185">Reference proteome</keyword>
<evidence type="ECO:0000256" key="1">
    <source>
        <dbReference type="ARBA" id="ARBA00004613"/>
    </source>
</evidence>
<reference evidence="7" key="1">
    <citation type="submission" date="2025-08" db="UniProtKB">
        <authorList>
            <consortium name="RefSeq"/>
        </authorList>
    </citation>
    <scope>IDENTIFICATION</scope>
</reference>
<dbReference type="AlphaFoldDB" id="A0A7E5WYC5"/>
<dbReference type="GO" id="GO:0005576">
    <property type="term" value="C:extracellular region"/>
    <property type="evidence" value="ECO:0007669"/>
    <property type="project" value="UniProtKB-SubCell"/>
</dbReference>
<feature type="domain" description="Knottins-like" evidence="5">
    <location>
        <begin position="185"/>
        <end position="226"/>
    </location>
</feature>
<gene>
    <name evidence="7" type="primary">LOC113507201</name>
</gene>
<accession>A0A7E5WYC5</accession>
<proteinExistence type="predicted"/>
<dbReference type="SMART" id="SM00505">
    <property type="entry name" value="Knot1"/>
    <property type="match status" value="4"/>
</dbReference>
<evidence type="ECO:0000256" key="2">
    <source>
        <dbReference type="ARBA" id="ARBA00022525"/>
    </source>
</evidence>
<dbReference type="Proteomes" id="UP000322000">
    <property type="component" value="Chromosome 2"/>
</dbReference>
<evidence type="ECO:0000313" key="7">
    <source>
        <dbReference type="RefSeq" id="XP_026745865.1"/>
    </source>
</evidence>
<dbReference type="GO" id="GO:0051707">
    <property type="term" value="P:response to other organism"/>
    <property type="evidence" value="ECO:0007669"/>
    <property type="project" value="UniProtKB-ARBA"/>
</dbReference>
<dbReference type="Gene3D" id="3.30.30.10">
    <property type="entry name" value="Knottin, scorpion toxin-like"/>
    <property type="match status" value="6"/>
</dbReference>
<dbReference type="InterPro" id="IPR036574">
    <property type="entry name" value="Scorpion_toxin-like_sf"/>
</dbReference>
<dbReference type="GO" id="GO:0006952">
    <property type="term" value="P:defense response"/>
    <property type="evidence" value="ECO:0007669"/>
    <property type="project" value="InterPro"/>
</dbReference>
<feature type="domain" description="Knottins-like" evidence="5">
    <location>
        <begin position="30"/>
        <end position="71"/>
    </location>
</feature>
<feature type="domain" description="Knottins-like" evidence="5">
    <location>
        <begin position="132"/>
        <end position="170"/>
    </location>
</feature>
<dbReference type="PANTHER" id="PTHR33147:SF39">
    <property type="entry name" value="DRO1 PROTEIN-RELATED"/>
    <property type="match status" value="1"/>
</dbReference>
<comment type="subcellular location">
    <subcellularLocation>
        <location evidence="1">Secreted</location>
    </subcellularLocation>
</comment>
<protein>
    <submittedName>
        <fullName evidence="7">Tenascin-like isoform X1</fullName>
    </submittedName>
</protein>
<keyword evidence="4" id="KW-0732">Signal</keyword>
<dbReference type="KEGG" id="tnl:113507201"/>
<feature type="chain" id="PRO_5028932538" evidence="4">
    <location>
        <begin position="18"/>
        <end position="331"/>
    </location>
</feature>